<evidence type="ECO:0000313" key="3">
    <source>
        <dbReference type="Proteomes" id="UP000235703"/>
    </source>
</evidence>
<name>A0A2N6PJM0_9MICO</name>
<proteinExistence type="predicted"/>
<dbReference type="InterPro" id="IPR008912">
    <property type="entry name" value="Uncharacterised_CoxE"/>
</dbReference>
<feature type="compositionally biased region" description="Acidic residues" evidence="1">
    <location>
        <begin position="90"/>
        <end position="102"/>
    </location>
</feature>
<protein>
    <recommendedName>
        <fullName evidence="4">VWA domain-containing protein</fullName>
    </recommendedName>
</protein>
<comment type="caution">
    <text evidence="2">The sequence shown here is derived from an EMBL/GenBank/DDBJ whole genome shotgun (WGS) entry which is preliminary data.</text>
</comment>
<sequence>MTMTAVLTDFARSLARHGYPADPGRLHTSVAGLGALGTIERRHVYTVTRAAWCTTAEQWADFSVHFERFFSRHPATASPPDIEVEVEVPDALPGDDDTDTGDPEPRASAASKAAVLRETDIAELLDSQAADARAQLARLRLSPPQRRRPRYRRGRADRLHLRQALRELLTTGEITSLPGQERREVPRPIVIVFDVSASMQPFHTMQLAFASAAAEGGRHVSVFTAGTELTDITAGVRTIRPGARSGQIPDLGGGTRLGETLQQLLDRHAGRLRGATLIVMSDGWEDGDTEKLTAAAVRASRLCTRFLWVNPRAGRTGWQPEIRGIRAIRPHVDALLPGTTIADYFRLAAAVAG</sequence>
<dbReference type="EMBL" id="PNFZ01000002">
    <property type="protein sequence ID" value="PMB98879.1"/>
    <property type="molecule type" value="Genomic_DNA"/>
</dbReference>
<evidence type="ECO:0000313" key="2">
    <source>
        <dbReference type="EMBL" id="PMB98879.1"/>
    </source>
</evidence>
<dbReference type="CDD" id="cd00198">
    <property type="entry name" value="vWFA"/>
    <property type="match status" value="1"/>
</dbReference>
<evidence type="ECO:0000256" key="1">
    <source>
        <dbReference type="SAM" id="MobiDB-lite"/>
    </source>
</evidence>
<dbReference type="OrthoDB" id="9790469at2"/>
<evidence type="ECO:0008006" key="4">
    <source>
        <dbReference type="Google" id="ProtNLM"/>
    </source>
</evidence>
<accession>A0A2N6PJM0</accession>
<dbReference type="Gene3D" id="3.40.50.410">
    <property type="entry name" value="von Willebrand factor, type A domain"/>
    <property type="match status" value="1"/>
</dbReference>
<keyword evidence="3" id="KW-1185">Reference proteome</keyword>
<dbReference type="Pfam" id="PF05762">
    <property type="entry name" value="VWA_CoxE"/>
    <property type="match status" value="1"/>
</dbReference>
<dbReference type="AlphaFoldDB" id="A0A2N6PJM0"/>
<dbReference type="PANTHER" id="PTHR39338">
    <property type="entry name" value="BLL5662 PROTEIN-RELATED"/>
    <property type="match status" value="1"/>
</dbReference>
<reference evidence="2 3" key="1">
    <citation type="submission" date="2017-09" db="EMBL/GenBank/DDBJ databases">
        <title>Bacterial strain isolated from the female urinary microbiota.</title>
        <authorList>
            <person name="Thomas-White K."/>
            <person name="Kumar N."/>
            <person name="Forster S."/>
            <person name="Putonti C."/>
            <person name="Lawley T."/>
            <person name="Wolfe A.J."/>
        </authorList>
    </citation>
    <scope>NUCLEOTIDE SEQUENCE [LARGE SCALE GENOMIC DNA]</scope>
    <source>
        <strain evidence="2 3">UMB0680</strain>
    </source>
</reference>
<dbReference type="SUPFAM" id="SSF53300">
    <property type="entry name" value="vWA-like"/>
    <property type="match status" value="1"/>
</dbReference>
<gene>
    <name evidence="2" type="ORF">CJ198_06195</name>
</gene>
<dbReference type="RefSeq" id="WP_102161708.1">
    <property type="nucleotide sequence ID" value="NZ_PNFZ01000002.1"/>
</dbReference>
<dbReference type="InterPro" id="IPR036465">
    <property type="entry name" value="vWFA_dom_sf"/>
</dbReference>
<feature type="region of interest" description="Disordered" evidence="1">
    <location>
        <begin position="90"/>
        <end position="113"/>
    </location>
</feature>
<organism evidence="2 3">
    <name type="scientific">Brevibacterium luteolum</name>
    <dbReference type="NCBI Taxonomy" id="199591"/>
    <lineage>
        <taxon>Bacteria</taxon>
        <taxon>Bacillati</taxon>
        <taxon>Actinomycetota</taxon>
        <taxon>Actinomycetes</taxon>
        <taxon>Micrococcales</taxon>
        <taxon>Brevibacteriaceae</taxon>
        <taxon>Brevibacterium</taxon>
    </lineage>
</organism>
<dbReference type="Proteomes" id="UP000235703">
    <property type="component" value="Unassembled WGS sequence"/>
</dbReference>
<dbReference type="PANTHER" id="PTHR39338:SF6">
    <property type="entry name" value="BLL5662 PROTEIN"/>
    <property type="match status" value="1"/>
</dbReference>